<accession>A0A2V4C8K8</accession>
<name>A0A2V4C8K8_9FLAO</name>
<feature type="domain" description="DUF2314" evidence="1">
    <location>
        <begin position="39"/>
        <end position="161"/>
    </location>
</feature>
<dbReference type="OrthoDB" id="884440at2"/>
<comment type="caution">
    <text evidence="2">The sequence shown here is derived from an EMBL/GenBank/DDBJ whole genome shotgun (WGS) entry which is preliminary data.</text>
</comment>
<dbReference type="Proteomes" id="UP000247681">
    <property type="component" value="Unassembled WGS sequence"/>
</dbReference>
<dbReference type="AlphaFoldDB" id="A0A2V4C8K8"/>
<dbReference type="RefSeq" id="WP_110345461.1">
    <property type="nucleotide sequence ID" value="NZ_QJHL01000001.1"/>
</dbReference>
<dbReference type="InterPro" id="IPR018756">
    <property type="entry name" value="DUF2314"/>
</dbReference>
<proteinExistence type="predicted"/>
<dbReference type="Pfam" id="PF10077">
    <property type="entry name" value="DUF2314"/>
    <property type="match status" value="1"/>
</dbReference>
<dbReference type="PROSITE" id="PS51257">
    <property type="entry name" value="PROKAR_LIPOPROTEIN"/>
    <property type="match status" value="1"/>
</dbReference>
<sequence length="164" mass="19148">MTRTFILSILLLFVYGCNKSKSIKRENEPLILNVESADITMNKAIEEANQTLPEFYKALESQNKDYYGFGLKMIFKAPDRNEHIWINGLFKKNNEYFGVVDNLPEFTNEVKQGDTIKVDSNRISDWMYLDNGKLRGGFTIRILREQMTVEERQEFDKTSGMIIK</sequence>
<evidence type="ECO:0000259" key="1">
    <source>
        <dbReference type="Pfam" id="PF10077"/>
    </source>
</evidence>
<protein>
    <recommendedName>
        <fullName evidence="1">DUF2314 domain-containing protein</fullName>
    </recommendedName>
</protein>
<organism evidence="2 3">
    <name type="scientific">Flavobacterium hydrophilum</name>
    <dbReference type="NCBI Taxonomy" id="2211445"/>
    <lineage>
        <taxon>Bacteria</taxon>
        <taxon>Pseudomonadati</taxon>
        <taxon>Bacteroidota</taxon>
        <taxon>Flavobacteriia</taxon>
        <taxon>Flavobacteriales</taxon>
        <taxon>Flavobacteriaceae</taxon>
        <taxon>Flavobacterium</taxon>
    </lineage>
</organism>
<keyword evidence="3" id="KW-1185">Reference proteome</keyword>
<evidence type="ECO:0000313" key="2">
    <source>
        <dbReference type="EMBL" id="PXY46453.1"/>
    </source>
</evidence>
<reference evidence="2 3" key="1">
    <citation type="submission" date="2018-05" db="EMBL/GenBank/DDBJ databases">
        <title>Flavobacterium sp. strain IMCC34758, incomplete genome.</title>
        <authorList>
            <person name="Joung Y."/>
        </authorList>
    </citation>
    <scope>NUCLEOTIDE SEQUENCE [LARGE SCALE GENOMIC DNA]</scope>
    <source>
        <strain evidence="2 3">IMCC34758</strain>
    </source>
</reference>
<evidence type="ECO:0000313" key="3">
    <source>
        <dbReference type="Proteomes" id="UP000247681"/>
    </source>
</evidence>
<gene>
    <name evidence="2" type="ORF">DMB68_04545</name>
</gene>
<dbReference type="EMBL" id="QJHL01000001">
    <property type="protein sequence ID" value="PXY46453.1"/>
    <property type="molecule type" value="Genomic_DNA"/>
</dbReference>